<name>A0A091BAJ7_9GAMM</name>
<evidence type="ECO:0000313" key="2">
    <source>
        <dbReference type="Proteomes" id="UP000029392"/>
    </source>
</evidence>
<dbReference type="STRING" id="1384054.N790_07250"/>
<organism evidence="1 2">
    <name type="scientific">Arenimonas malthae CC-JY-1</name>
    <dbReference type="NCBI Taxonomy" id="1384054"/>
    <lineage>
        <taxon>Bacteria</taxon>
        <taxon>Pseudomonadati</taxon>
        <taxon>Pseudomonadota</taxon>
        <taxon>Gammaproteobacteria</taxon>
        <taxon>Lysobacterales</taxon>
        <taxon>Lysobacteraceae</taxon>
        <taxon>Arenimonas</taxon>
    </lineage>
</organism>
<keyword evidence="2" id="KW-1185">Reference proteome</keyword>
<dbReference type="EMBL" id="AVCH01000157">
    <property type="protein sequence ID" value="KFN47859.1"/>
    <property type="molecule type" value="Genomic_DNA"/>
</dbReference>
<sequence length="79" mass="7867">MEYEVNIAGVAADLGAINEALCAADPAAVADLDPFSPVLRVSAAVTTGELLGLLHETGCEVAPHAVRTRPSTCCGGCGG</sequence>
<dbReference type="PATRIC" id="fig|1384054.3.peg.1453"/>
<gene>
    <name evidence="1" type="ORF">N790_07250</name>
</gene>
<evidence type="ECO:0008006" key="3">
    <source>
        <dbReference type="Google" id="ProtNLM"/>
    </source>
</evidence>
<dbReference type="AlphaFoldDB" id="A0A091BAJ7"/>
<accession>A0A091BAJ7</accession>
<reference evidence="1 2" key="1">
    <citation type="submission" date="2013-09" db="EMBL/GenBank/DDBJ databases">
        <title>Genome sequencing of Arenimonas malthae.</title>
        <authorList>
            <person name="Chen F."/>
            <person name="Wang G."/>
        </authorList>
    </citation>
    <scope>NUCLEOTIDE SEQUENCE [LARGE SCALE GENOMIC DNA]</scope>
    <source>
        <strain evidence="1 2">CC-JY-1</strain>
    </source>
</reference>
<comment type="caution">
    <text evidence="1">The sequence shown here is derived from an EMBL/GenBank/DDBJ whole genome shotgun (WGS) entry which is preliminary data.</text>
</comment>
<dbReference type="eggNOG" id="ENOG5030Z05">
    <property type="taxonomic scope" value="Bacteria"/>
</dbReference>
<dbReference type="RefSeq" id="WP_043802972.1">
    <property type="nucleotide sequence ID" value="NZ_AVCH01000157.1"/>
</dbReference>
<evidence type="ECO:0000313" key="1">
    <source>
        <dbReference type="EMBL" id="KFN47859.1"/>
    </source>
</evidence>
<proteinExistence type="predicted"/>
<dbReference type="Proteomes" id="UP000029392">
    <property type="component" value="Unassembled WGS sequence"/>
</dbReference>
<protein>
    <recommendedName>
        <fullName evidence="3">HMA domain-containing protein</fullName>
    </recommendedName>
</protein>